<sequence>MKIVGTLLPLHCPGLRLPAMHDWIPSQARSRASRVGAVPRILAYFIMLTRRRAALVAQLSSANSQASSLQQGAPLRPGTTYAECQTETRSLPQGWDMN</sequence>
<accession>A0AAD7T016</accession>
<feature type="region of interest" description="Disordered" evidence="1">
    <location>
        <begin position="64"/>
        <end position="98"/>
    </location>
</feature>
<keyword evidence="3" id="KW-1185">Reference proteome</keyword>
<gene>
    <name evidence="2" type="ORF">AAFF_G00155010</name>
</gene>
<dbReference type="Proteomes" id="UP001221898">
    <property type="component" value="Unassembled WGS sequence"/>
</dbReference>
<evidence type="ECO:0000313" key="3">
    <source>
        <dbReference type="Proteomes" id="UP001221898"/>
    </source>
</evidence>
<comment type="caution">
    <text evidence="2">The sequence shown here is derived from an EMBL/GenBank/DDBJ whole genome shotgun (WGS) entry which is preliminary data.</text>
</comment>
<organism evidence="2 3">
    <name type="scientific">Aldrovandia affinis</name>
    <dbReference type="NCBI Taxonomy" id="143900"/>
    <lineage>
        <taxon>Eukaryota</taxon>
        <taxon>Metazoa</taxon>
        <taxon>Chordata</taxon>
        <taxon>Craniata</taxon>
        <taxon>Vertebrata</taxon>
        <taxon>Euteleostomi</taxon>
        <taxon>Actinopterygii</taxon>
        <taxon>Neopterygii</taxon>
        <taxon>Teleostei</taxon>
        <taxon>Notacanthiformes</taxon>
        <taxon>Halosauridae</taxon>
        <taxon>Aldrovandia</taxon>
    </lineage>
</organism>
<proteinExistence type="predicted"/>
<evidence type="ECO:0000256" key="1">
    <source>
        <dbReference type="SAM" id="MobiDB-lite"/>
    </source>
</evidence>
<name>A0AAD7T016_9TELE</name>
<protein>
    <submittedName>
        <fullName evidence="2">Uncharacterized protein</fullName>
    </submittedName>
</protein>
<dbReference type="AlphaFoldDB" id="A0AAD7T016"/>
<reference evidence="2" key="1">
    <citation type="journal article" date="2023" name="Science">
        <title>Genome structures resolve the early diversification of teleost fishes.</title>
        <authorList>
            <person name="Parey E."/>
            <person name="Louis A."/>
            <person name="Montfort J."/>
            <person name="Bouchez O."/>
            <person name="Roques C."/>
            <person name="Iampietro C."/>
            <person name="Lluch J."/>
            <person name="Castinel A."/>
            <person name="Donnadieu C."/>
            <person name="Desvignes T."/>
            <person name="Floi Bucao C."/>
            <person name="Jouanno E."/>
            <person name="Wen M."/>
            <person name="Mejri S."/>
            <person name="Dirks R."/>
            <person name="Jansen H."/>
            <person name="Henkel C."/>
            <person name="Chen W.J."/>
            <person name="Zahm M."/>
            <person name="Cabau C."/>
            <person name="Klopp C."/>
            <person name="Thompson A.W."/>
            <person name="Robinson-Rechavi M."/>
            <person name="Braasch I."/>
            <person name="Lecointre G."/>
            <person name="Bobe J."/>
            <person name="Postlethwait J.H."/>
            <person name="Berthelot C."/>
            <person name="Roest Crollius H."/>
            <person name="Guiguen Y."/>
        </authorList>
    </citation>
    <scope>NUCLEOTIDE SEQUENCE</scope>
    <source>
        <strain evidence="2">NC1722</strain>
    </source>
</reference>
<feature type="compositionally biased region" description="Polar residues" evidence="1">
    <location>
        <begin position="82"/>
        <end position="91"/>
    </location>
</feature>
<evidence type="ECO:0000313" key="2">
    <source>
        <dbReference type="EMBL" id="KAJ8411863.1"/>
    </source>
</evidence>
<dbReference type="EMBL" id="JAINUG010000021">
    <property type="protein sequence ID" value="KAJ8411863.1"/>
    <property type="molecule type" value="Genomic_DNA"/>
</dbReference>